<dbReference type="PIRSF" id="PIRSF005690">
    <property type="entry name" value="GerBA"/>
    <property type="match status" value="1"/>
</dbReference>
<keyword evidence="4" id="KW-1133">Transmembrane helix</keyword>
<dbReference type="PANTHER" id="PTHR22550:SF5">
    <property type="entry name" value="LEUCINE ZIPPER PROTEIN 4"/>
    <property type="match status" value="1"/>
</dbReference>
<keyword evidence="4" id="KW-0812">Transmembrane</keyword>
<evidence type="ECO:0000256" key="2">
    <source>
        <dbReference type="ARBA" id="ARBA00023136"/>
    </source>
</evidence>
<evidence type="ECO:0000313" key="6">
    <source>
        <dbReference type="Proteomes" id="UP001304650"/>
    </source>
</evidence>
<organism evidence="5 6">
    <name type="scientific">Paenibacillus roseopurpureus</name>
    <dbReference type="NCBI Taxonomy" id="2918901"/>
    <lineage>
        <taxon>Bacteria</taxon>
        <taxon>Bacillati</taxon>
        <taxon>Bacillota</taxon>
        <taxon>Bacilli</taxon>
        <taxon>Bacillales</taxon>
        <taxon>Paenibacillaceae</taxon>
        <taxon>Paenibacillus</taxon>
    </lineage>
</organism>
<sequence length="558" mass="61326">MAKTPNDFMKRLLHKRPAASANGANPPSELDQALDYPFIENLKHTKLSLLLDTNHAFLKDIFQECSDVVVREFEIDPHIPALLLFVDGLTNTQLLNDTMKSLMLIGGGETSIDRIANLILPVSQTQISDNYGDLLTSVLGGDVALLVEGNAKAVLLGIRGTEKRSVGEPETETVVRGPKEGFVESIRTNTSMIRRKLKTPRLKMKSMCVGKESNTNLVVCYMEDLAMPSLVEEVVKRIELIKIDAILESGMLEELIQDDAYSPFPQMQYTERPDVIAAALLQGRVAILTDGTPFVLIAPFVFVQIMQTSEDYYERFQISSFLRLLRYVFMFLSLTTPALYVAITTYHQDLLPTTLMLSVAASREAIPFPSVVEAFIMEITFEALREAGIRLPKAVGSAVSILGALVVGQAAVQAGIVSAPMVIVVSITGIASFTIPRFNGAIAIRMLRFPFLIAGSLFGFFGILFSLMVLMGHMANLRSFGVPYLSPVGPLSSSDMKDVLVRAPLWLNRKRPEFMAIQDGISLDNKLPDQILKEGGLNGSTIEHEHKASQEEQSNGSS</sequence>
<feature type="region of interest" description="Disordered" evidence="3">
    <location>
        <begin position="534"/>
        <end position="558"/>
    </location>
</feature>
<dbReference type="AlphaFoldDB" id="A0AA96LMN3"/>
<dbReference type="GO" id="GO:0009847">
    <property type="term" value="P:spore germination"/>
    <property type="evidence" value="ECO:0007669"/>
    <property type="project" value="InterPro"/>
</dbReference>
<dbReference type="GO" id="GO:0016020">
    <property type="term" value="C:membrane"/>
    <property type="evidence" value="ECO:0007669"/>
    <property type="project" value="InterPro"/>
</dbReference>
<dbReference type="KEGG" id="proo:MJB10_22920"/>
<gene>
    <name evidence="5" type="ORF">MJB10_22920</name>
</gene>
<proteinExistence type="inferred from homology"/>
<feature type="transmembrane region" description="Helical" evidence="4">
    <location>
        <begin position="447"/>
        <end position="471"/>
    </location>
</feature>
<dbReference type="EMBL" id="CP130319">
    <property type="protein sequence ID" value="WNR43917.1"/>
    <property type="molecule type" value="Genomic_DNA"/>
</dbReference>
<dbReference type="PANTHER" id="PTHR22550">
    <property type="entry name" value="SPORE GERMINATION PROTEIN"/>
    <property type="match status" value="1"/>
</dbReference>
<evidence type="ECO:0000256" key="3">
    <source>
        <dbReference type="SAM" id="MobiDB-lite"/>
    </source>
</evidence>
<keyword evidence="2 4" id="KW-0472">Membrane</keyword>
<dbReference type="Pfam" id="PF03323">
    <property type="entry name" value="GerA"/>
    <property type="match status" value="1"/>
</dbReference>
<dbReference type="InterPro" id="IPR050768">
    <property type="entry name" value="UPF0353/GerABKA_families"/>
</dbReference>
<evidence type="ECO:0000256" key="1">
    <source>
        <dbReference type="ARBA" id="ARBA00005278"/>
    </source>
</evidence>
<keyword evidence="6" id="KW-1185">Reference proteome</keyword>
<feature type="transmembrane region" description="Helical" evidence="4">
    <location>
        <begin position="324"/>
        <end position="346"/>
    </location>
</feature>
<comment type="similarity">
    <text evidence="1">Belongs to the GerABKA family.</text>
</comment>
<name>A0AA96LMN3_9BACL</name>
<feature type="transmembrane region" description="Helical" evidence="4">
    <location>
        <begin position="285"/>
        <end position="303"/>
    </location>
</feature>
<reference evidence="5" key="1">
    <citation type="submission" date="2022-02" db="EMBL/GenBank/DDBJ databases">
        <title>Paenibacillus sp. MBLB1832 Whole Genome Shotgun Sequencing.</title>
        <authorList>
            <person name="Hwang C.Y."/>
            <person name="Cho E.-S."/>
            <person name="Seo M.-J."/>
        </authorList>
    </citation>
    <scope>NUCLEOTIDE SEQUENCE</scope>
    <source>
        <strain evidence="5">MBLB1832</strain>
    </source>
</reference>
<dbReference type="Proteomes" id="UP001304650">
    <property type="component" value="Chromosome"/>
</dbReference>
<feature type="transmembrane region" description="Helical" evidence="4">
    <location>
        <begin position="417"/>
        <end position="435"/>
    </location>
</feature>
<accession>A0AA96LMN3</accession>
<protein>
    <submittedName>
        <fullName evidence="5">Spore germination protein</fullName>
    </submittedName>
</protein>
<dbReference type="InterPro" id="IPR004995">
    <property type="entry name" value="Spore_Ger"/>
</dbReference>
<dbReference type="RefSeq" id="WP_314798924.1">
    <property type="nucleotide sequence ID" value="NZ_CP130319.1"/>
</dbReference>
<evidence type="ECO:0000313" key="5">
    <source>
        <dbReference type="EMBL" id="WNR43917.1"/>
    </source>
</evidence>
<evidence type="ECO:0000256" key="4">
    <source>
        <dbReference type="SAM" id="Phobius"/>
    </source>
</evidence>